<sequence length="299" mass="33352">MANDLFKQINNAVMDLQAADFQGVERPLKLLARLLDHADLRDANEELTANVDLDAFLDASSKTGGSMAGSHTLCWPDDAREDLGVRLLLIRKLADQDFAFQFGHTYFAGSSSKVIAAFQGMTRQLIIPFVRDYQTYVLQHGRIEPRLVLPTSKRIFIVHGHDGEARETVARFITTIGLEPVILHEQANRGRTVIEKVEANSDVGFAIVLLTPDDVGRANDATELEPRPRQNVLLELGYFIAKLGRERVCALKRGRVEIPSDFAGVVWEDMDSNGGWKQRLGRELEAAGQSIDWNLVMRG</sequence>
<dbReference type="EMBL" id="LLZS01000003">
    <property type="protein sequence ID" value="KUR72678.1"/>
    <property type="molecule type" value="Genomic_DNA"/>
</dbReference>
<gene>
    <name evidence="2" type="ORF">AQZ52_05425</name>
</gene>
<organism evidence="2 3">
    <name type="scientific">Novosphingobium fuchskuhlense</name>
    <dbReference type="NCBI Taxonomy" id="1117702"/>
    <lineage>
        <taxon>Bacteria</taxon>
        <taxon>Pseudomonadati</taxon>
        <taxon>Pseudomonadota</taxon>
        <taxon>Alphaproteobacteria</taxon>
        <taxon>Sphingomonadales</taxon>
        <taxon>Sphingomonadaceae</taxon>
        <taxon>Novosphingobium</taxon>
    </lineage>
</organism>
<feature type="domain" description="CD-NTase-associated protein 12/Pycsar effector protein TIR" evidence="1">
    <location>
        <begin position="154"/>
        <end position="271"/>
    </location>
</feature>
<evidence type="ECO:0000259" key="1">
    <source>
        <dbReference type="Pfam" id="PF10137"/>
    </source>
</evidence>
<reference evidence="2 3" key="1">
    <citation type="submission" date="2015-10" db="EMBL/GenBank/DDBJ databases">
        <title>Draft genome sequence of Novosphingobium fuchskuhlense DSM 25065 isolated from a surface water sample of the southwest basin of Lake Grosse Fuchskuhle.</title>
        <authorList>
            <person name="Ruckert C."/>
            <person name="Winkler A."/>
            <person name="Glaeser J."/>
            <person name="Grossart H.-P."/>
            <person name="Kalinowski J."/>
            <person name="Glaeser S."/>
        </authorList>
    </citation>
    <scope>NUCLEOTIDE SEQUENCE [LARGE SCALE GENOMIC DNA]</scope>
    <source>
        <strain evidence="2 3">FNE08-7</strain>
    </source>
</reference>
<dbReference type="Proteomes" id="UP000058012">
    <property type="component" value="Unassembled WGS sequence"/>
</dbReference>
<protein>
    <recommendedName>
        <fullName evidence="1">CD-NTase-associated protein 12/Pycsar effector protein TIR domain-containing protein</fullName>
    </recommendedName>
</protein>
<proteinExistence type="predicted"/>
<accession>A0A124JVV2</accession>
<keyword evidence="3" id="KW-1185">Reference proteome</keyword>
<dbReference type="AlphaFoldDB" id="A0A124JVV2"/>
<dbReference type="GO" id="GO:0050135">
    <property type="term" value="F:NADP+ nucleosidase activity"/>
    <property type="evidence" value="ECO:0007669"/>
    <property type="project" value="InterPro"/>
</dbReference>
<dbReference type="PIRSF" id="PIRSF032620">
    <property type="entry name" value="UCP032620"/>
    <property type="match status" value="1"/>
</dbReference>
<name>A0A124JVV2_9SPHN</name>
<dbReference type="Pfam" id="PF10137">
    <property type="entry name" value="CAP12-PCTIR_TIR"/>
    <property type="match status" value="1"/>
</dbReference>
<dbReference type="InterPro" id="IPR014571">
    <property type="entry name" value="UCP032620"/>
</dbReference>
<comment type="caution">
    <text evidence="2">The sequence shown here is derived from an EMBL/GenBank/DDBJ whole genome shotgun (WGS) entry which is preliminary data.</text>
</comment>
<dbReference type="InterPro" id="IPR019302">
    <property type="entry name" value="CAP12/PCTIR_TIR_dom"/>
</dbReference>
<evidence type="ECO:0000313" key="2">
    <source>
        <dbReference type="EMBL" id="KUR72678.1"/>
    </source>
</evidence>
<dbReference type="RefSeq" id="WP_067909480.1">
    <property type="nucleotide sequence ID" value="NZ_KQ954244.1"/>
</dbReference>
<dbReference type="STRING" id="1117702.AQZ52_05425"/>
<evidence type="ECO:0000313" key="3">
    <source>
        <dbReference type="Proteomes" id="UP000058012"/>
    </source>
</evidence>
<dbReference type="OrthoDB" id="5497289at2"/>